<evidence type="ECO:0000313" key="2">
    <source>
        <dbReference type="EMBL" id="ADN35021.1"/>
    </source>
</evidence>
<reference evidence="2 3" key="1">
    <citation type="journal article" date="2010" name="Stand. Genomic Sci.">
        <title>Complete genome sequence of Methanoplanus petrolearius type strain (SEBR 4847).</title>
        <authorList>
            <person name="Brambilla E."/>
            <person name="Djao O.D."/>
            <person name="Daligault H."/>
            <person name="Lapidus A."/>
            <person name="Lucas S."/>
            <person name="Hammon N."/>
            <person name="Nolan M."/>
            <person name="Tice H."/>
            <person name="Cheng J.F."/>
            <person name="Han C."/>
            <person name="Tapia R."/>
            <person name="Goodwin L."/>
            <person name="Pitluck S."/>
            <person name="Liolios K."/>
            <person name="Ivanova N."/>
            <person name="Mavromatis K."/>
            <person name="Mikhailova N."/>
            <person name="Pati A."/>
            <person name="Chen A."/>
            <person name="Palaniappan K."/>
            <person name="Land M."/>
            <person name="Hauser L."/>
            <person name="Chang Y.J."/>
            <person name="Jeffries C.D."/>
            <person name="Rohde M."/>
            <person name="Spring S."/>
            <person name="Sikorski J."/>
            <person name="Goker M."/>
            <person name="Woyke T."/>
            <person name="Bristow J."/>
            <person name="Eisen J.A."/>
            <person name="Markowitz V."/>
            <person name="Hugenholtz P."/>
            <person name="Kyrpides N.C."/>
            <person name="Klenk H.P."/>
        </authorList>
    </citation>
    <scope>NUCLEOTIDE SEQUENCE [LARGE SCALE GENOMIC DNA]</scope>
    <source>
        <strain evidence="3">DSM 11571 / OCM 486 / SEBR 4847</strain>
    </source>
</reference>
<protein>
    <submittedName>
        <fullName evidence="2">Uncharacterized protein</fullName>
    </submittedName>
</protein>
<dbReference type="Proteomes" id="UP000006565">
    <property type="component" value="Chromosome"/>
</dbReference>
<dbReference type="HOGENOM" id="CLU_1901954_0_0_2"/>
<dbReference type="AlphaFoldDB" id="E1RF73"/>
<proteinExistence type="predicted"/>
<feature type="transmembrane region" description="Helical" evidence="1">
    <location>
        <begin position="7"/>
        <end position="27"/>
    </location>
</feature>
<keyword evidence="1" id="KW-0472">Membrane</keyword>
<organism evidence="2 3">
    <name type="scientific">Methanolacinia petrolearia (strain DSM 11571 / OCM 486 / SEBR 4847)</name>
    <name type="common">Methanoplanus petrolearius</name>
    <dbReference type="NCBI Taxonomy" id="679926"/>
    <lineage>
        <taxon>Archaea</taxon>
        <taxon>Methanobacteriati</taxon>
        <taxon>Methanobacteriota</taxon>
        <taxon>Stenosarchaea group</taxon>
        <taxon>Methanomicrobia</taxon>
        <taxon>Methanomicrobiales</taxon>
        <taxon>Methanomicrobiaceae</taxon>
        <taxon>Methanolacinia</taxon>
    </lineage>
</organism>
<sequence length="133" mass="15320" precursor="true">MNKFQKLLASAVIIILIIVILAFPHLMPSTVPPDILQVIQVSEQKAGEGKIIHLDNESVSNYPVLEEVLLNRDYYETDEPYQDGDLLIIGSVDFPEKIKQDTIDKYIFDNESGKRKYFEYAENYYRIGTIYAD</sequence>
<accession>E1RF73</accession>
<dbReference type="STRING" id="679926.Mpet_0243"/>
<keyword evidence="1" id="KW-1133">Transmembrane helix</keyword>
<keyword evidence="1" id="KW-0812">Transmembrane</keyword>
<gene>
    <name evidence="2" type="ordered locus">Mpet_0243</name>
</gene>
<evidence type="ECO:0000313" key="3">
    <source>
        <dbReference type="Proteomes" id="UP000006565"/>
    </source>
</evidence>
<name>E1RF73_METP4</name>
<dbReference type="KEGG" id="mpi:Mpet_0243"/>
<dbReference type="RefSeq" id="WP_013328200.1">
    <property type="nucleotide sequence ID" value="NC_014507.1"/>
</dbReference>
<dbReference type="OrthoDB" id="105592at2157"/>
<evidence type="ECO:0000256" key="1">
    <source>
        <dbReference type="SAM" id="Phobius"/>
    </source>
</evidence>
<dbReference type="GeneID" id="9742686"/>
<keyword evidence="3" id="KW-1185">Reference proteome</keyword>
<dbReference type="EMBL" id="CP002117">
    <property type="protein sequence ID" value="ADN35021.1"/>
    <property type="molecule type" value="Genomic_DNA"/>
</dbReference>